<sequence>MIPKSWPHDYAAQSNLLFDDGNCKNNDSQKDVCESIFDEQRKETTAFIGEKSL</sequence>
<dbReference type="Proteomes" id="UP000009138">
    <property type="component" value="Unassembled WGS sequence"/>
</dbReference>
<dbReference type="GeneID" id="93614604"/>
<evidence type="ECO:0000313" key="1">
    <source>
        <dbReference type="EMBL" id="EIE82928.1"/>
    </source>
</evidence>
<dbReference type="InParanoid" id="I1C398"/>
<dbReference type="RefSeq" id="XP_067518324.1">
    <property type="nucleotide sequence ID" value="XM_067662223.1"/>
</dbReference>
<gene>
    <name evidence="1" type="ORF">RO3G_07633</name>
</gene>
<dbReference type="AlphaFoldDB" id="I1C398"/>
<reference evidence="1 2" key="1">
    <citation type="journal article" date="2009" name="PLoS Genet.">
        <title>Genomic analysis of the basal lineage fungus Rhizopus oryzae reveals a whole-genome duplication.</title>
        <authorList>
            <person name="Ma L.-J."/>
            <person name="Ibrahim A.S."/>
            <person name="Skory C."/>
            <person name="Grabherr M.G."/>
            <person name="Burger G."/>
            <person name="Butler M."/>
            <person name="Elias M."/>
            <person name="Idnurm A."/>
            <person name="Lang B.F."/>
            <person name="Sone T."/>
            <person name="Abe A."/>
            <person name="Calvo S.E."/>
            <person name="Corrochano L.M."/>
            <person name="Engels R."/>
            <person name="Fu J."/>
            <person name="Hansberg W."/>
            <person name="Kim J.-M."/>
            <person name="Kodira C.D."/>
            <person name="Koehrsen M.J."/>
            <person name="Liu B."/>
            <person name="Miranda-Saavedra D."/>
            <person name="O'Leary S."/>
            <person name="Ortiz-Castellanos L."/>
            <person name="Poulter R."/>
            <person name="Rodriguez-Romero J."/>
            <person name="Ruiz-Herrera J."/>
            <person name="Shen Y.-Q."/>
            <person name="Zeng Q."/>
            <person name="Galagan J."/>
            <person name="Birren B.W."/>
            <person name="Cuomo C.A."/>
            <person name="Wickes B.L."/>
        </authorList>
    </citation>
    <scope>NUCLEOTIDE SEQUENCE [LARGE SCALE GENOMIC DNA]</scope>
    <source>
        <strain evidence="2">RA 99-880 / ATCC MYA-4621 / FGSC 9543 / NRRL 43880</strain>
    </source>
</reference>
<organism evidence="1 2">
    <name type="scientific">Rhizopus delemar (strain RA 99-880 / ATCC MYA-4621 / FGSC 9543 / NRRL 43880)</name>
    <name type="common">Mucormycosis agent</name>
    <name type="synonym">Rhizopus arrhizus var. delemar</name>
    <dbReference type="NCBI Taxonomy" id="246409"/>
    <lineage>
        <taxon>Eukaryota</taxon>
        <taxon>Fungi</taxon>
        <taxon>Fungi incertae sedis</taxon>
        <taxon>Mucoromycota</taxon>
        <taxon>Mucoromycotina</taxon>
        <taxon>Mucoromycetes</taxon>
        <taxon>Mucorales</taxon>
        <taxon>Mucorineae</taxon>
        <taxon>Rhizopodaceae</taxon>
        <taxon>Rhizopus</taxon>
    </lineage>
</organism>
<keyword evidence="2" id="KW-1185">Reference proteome</keyword>
<evidence type="ECO:0000313" key="2">
    <source>
        <dbReference type="Proteomes" id="UP000009138"/>
    </source>
</evidence>
<dbReference type="VEuPathDB" id="FungiDB:RO3G_07633"/>
<name>I1C398_RHIO9</name>
<dbReference type="EMBL" id="CH476736">
    <property type="protein sequence ID" value="EIE82928.1"/>
    <property type="molecule type" value="Genomic_DNA"/>
</dbReference>
<accession>I1C398</accession>
<proteinExistence type="predicted"/>
<protein>
    <submittedName>
        <fullName evidence="1">Uncharacterized protein</fullName>
    </submittedName>
</protein>